<dbReference type="Proteomes" id="UP000666915">
    <property type="component" value="Unassembled WGS sequence"/>
</dbReference>
<dbReference type="Gene3D" id="2.60.120.10">
    <property type="entry name" value="Jelly Rolls"/>
    <property type="match status" value="1"/>
</dbReference>
<name>A0ABS3R936_9ACTN</name>
<evidence type="ECO:0008006" key="3">
    <source>
        <dbReference type="Google" id="ProtNLM"/>
    </source>
</evidence>
<keyword evidence="2" id="KW-1185">Reference proteome</keyword>
<dbReference type="SUPFAM" id="SSF51182">
    <property type="entry name" value="RmlC-like cupins"/>
    <property type="match status" value="1"/>
</dbReference>
<protein>
    <recommendedName>
        <fullName evidence="3">Cupin domain-containing protein</fullName>
    </recommendedName>
</protein>
<accession>A0ABS3R936</accession>
<dbReference type="RefSeq" id="WP_208271005.1">
    <property type="nucleotide sequence ID" value="NZ_BAAAGM010000054.1"/>
</dbReference>
<comment type="caution">
    <text evidence="1">The sequence shown here is derived from an EMBL/GenBank/DDBJ whole genome shotgun (WGS) entry which is preliminary data.</text>
</comment>
<dbReference type="InterPro" id="IPR011051">
    <property type="entry name" value="RmlC_Cupin_sf"/>
</dbReference>
<evidence type="ECO:0000313" key="2">
    <source>
        <dbReference type="Proteomes" id="UP000666915"/>
    </source>
</evidence>
<organism evidence="1 2">
    <name type="scientific">Actinomadura nitritigenes</name>
    <dbReference type="NCBI Taxonomy" id="134602"/>
    <lineage>
        <taxon>Bacteria</taxon>
        <taxon>Bacillati</taxon>
        <taxon>Actinomycetota</taxon>
        <taxon>Actinomycetes</taxon>
        <taxon>Streptosporangiales</taxon>
        <taxon>Thermomonosporaceae</taxon>
        <taxon>Actinomadura</taxon>
    </lineage>
</organism>
<gene>
    <name evidence="1" type="ORF">J4557_34685</name>
</gene>
<evidence type="ECO:0000313" key="1">
    <source>
        <dbReference type="EMBL" id="MBO2442686.1"/>
    </source>
</evidence>
<dbReference type="EMBL" id="JAGEOK010000027">
    <property type="protein sequence ID" value="MBO2442686.1"/>
    <property type="molecule type" value="Genomic_DNA"/>
</dbReference>
<sequence>MKEQLHPVGNEIIFENDVIRVWLVDVAPGDSLPLHHHLRPYLLVNLTDGRLSVESPQGPPAERTLEAGAVEWHDSGELHSFQNQGGERYRNVLVELKSGVDPATEE</sequence>
<reference evidence="1 2" key="1">
    <citation type="submission" date="2021-03" db="EMBL/GenBank/DDBJ databases">
        <authorList>
            <person name="Kanchanasin P."/>
            <person name="Saeng-In P."/>
            <person name="Phongsopitanun W."/>
            <person name="Yuki M."/>
            <person name="Kudo T."/>
            <person name="Ohkuma M."/>
            <person name="Tanasupawat S."/>
        </authorList>
    </citation>
    <scope>NUCLEOTIDE SEQUENCE [LARGE SCALE GENOMIC DNA]</scope>
    <source>
        <strain evidence="1 2">L46</strain>
    </source>
</reference>
<dbReference type="InterPro" id="IPR014710">
    <property type="entry name" value="RmlC-like_jellyroll"/>
</dbReference>
<proteinExistence type="predicted"/>